<accession>A0A839Y2E8</accession>
<feature type="domain" description="Endonuclease/exonuclease/phosphatase" evidence="2">
    <location>
        <begin position="57"/>
        <end position="242"/>
    </location>
</feature>
<dbReference type="Proteomes" id="UP000564573">
    <property type="component" value="Unassembled WGS sequence"/>
</dbReference>
<dbReference type="RefSeq" id="WP_183787279.1">
    <property type="nucleotide sequence ID" value="NZ_JACIBS010000011.1"/>
</dbReference>
<evidence type="ECO:0000313" key="3">
    <source>
        <dbReference type="EMBL" id="MBB3666085.1"/>
    </source>
</evidence>
<proteinExistence type="predicted"/>
<dbReference type="InterPro" id="IPR036691">
    <property type="entry name" value="Endo/exonu/phosph_ase_sf"/>
</dbReference>
<dbReference type="EMBL" id="JACIBS010000011">
    <property type="protein sequence ID" value="MBB3666085.1"/>
    <property type="molecule type" value="Genomic_DNA"/>
</dbReference>
<organism evidence="3 4">
    <name type="scientific">Prauserella sediminis</name>
    <dbReference type="NCBI Taxonomy" id="577680"/>
    <lineage>
        <taxon>Bacteria</taxon>
        <taxon>Bacillati</taxon>
        <taxon>Actinomycetota</taxon>
        <taxon>Actinomycetes</taxon>
        <taxon>Pseudonocardiales</taxon>
        <taxon>Pseudonocardiaceae</taxon>
        <taxon>Prauserella</taxon>
        <taxon>Prauserella salsuginis group</taxon>
    </lineage>
</organism>
<gene>
    <name evidence="3" type="ORF">FB384_005046</name>
</gene>
<reference evidence="3 4" key="1">
    <citation type="submission" date="2020-08" db="EMBL/GenBank/DDBJ databases">
        <title>Sequencing the genomes of 1000 actinobacteria strains.</title>
        <authorList>
            <person name="Klenk H.-P."/>
        </authorList>
    </citation>
    <scope>NUCLEOTIDE SEQUENCE [LARGE SCALE GENOMIC DNA]</scope>
    <source>
        <strain evidence="3 4">DSM 45267</strain>
    </source>
</reference>
<feature type="signal peptide" evidence="1">
    <location>
        <begin position="1"/>
        <end position="26"/>
    </location>
</feature>
<dbReference type="Gene3D" id="3.60.10.10">
    <property type="entry name" value="Endonuclease/exonuclease/phosphatase"/>
    <property type="match status" value="1"/>
</dbReference>
<dbReference type="Pfam" id="PF03372">
    <property type="entry name" value="Exo_endo_phos"/>
    <property type="match status" value="1"/>
</dbReference>
<dbReference type="AlphaFoldDB" id="A0A839Y2E8"/>
<evidence type="ECO:0000256" key="1">
    <source>
        <dbReference type="SAM" id="SignalP"/>
    </source>
</evidence>
<comment type="caution">
    <text evidence="3">The sequence shown here is derived from an EMBL/GenBank/DDBJ whole genome shotgun (WGS) entry which is preliminary data.</text>
</comment>
<keyword evidence="1" id="KW-0732">Signal</keyword>
<dbReference type="SUPFAM" id="SSF56219">
    <property type="entry name" value="DNase I-like"/>
    <property type="match status" value="1"/>
</dbReference>
<keyword evidence="4" id="KW-1185">Reference proteome</keyword>
<sequence length="251" mass="28322">MRKRVKLGVVALSAVFGATLAPPAAAAPATAQVDPRITIGTHNTLRGAVDYHNFAGIIGWQEVKGTASKNKLKRQLPDNYRHYFAKGPNSAGSHQVPISWRSHRFEKLASGYKRTHPGEAGVTPARFVTWVKLQLRGTNKKVIVVNTHLISGAWSKHPERRDRWRTHMRKLRSKVRTLHSNHPNAQLFVVGDFNRRKALSMPSPLKYTPIKGVRGVRLDHMYAPTNVPHSKALQRPKWGSDHHAYKMRVRL</sequence>
<dbReference type="GO" id="GO:0003824">
    <property type="term" value="F:catalytic activity"/>
    <property type="evidence" value="ECO:0007669"/>
    <property type="project" value="InterPro"/>
</dbReference>
<evidence type="ECO:0000259" key="2">
    <source>
        <dbReference type="Pfam" id="PF03372"/>
    </source>
</evidence>
<protein>
    <recommendedName>
        <fullName evidence="2">Endonuclease/exonuclease/phosphatase domain-containing protein</fullName>
    </recommendedName>
</protein>
<name>A0A839Y2E8_9PSEU</name>
<feature type="chain" id="PRO_5033036204" description="Endonuclease/exonuclease/phosphatase domain-containing protein" evidence="1">
    <location>
        <begin position="27"/>
        <end position="251"/>
    </location>
</feature>
<dbReference type="InterPro" id="IPR005135">
    <property type="entry name" value="Endo/exonuclease/phosphatase"/>
</dbReference>
<evidence type="ECO:0000313" key="4">
    <source>
        <dbReference type="Proteomes" id="UP000564573"/>
    </source>
</evidence>